<evidence type="ECO:0000259" key="3">
    <source>
        <dbReference type="Pfam" id="PF05368"/>
    </source>
</evidence>
<dbReference type="Pfam" id="PF05368">
    <property type="entry name" value="NmrA"/>
    <property type="match status" value="1"/>
</dbReference>
<dbReference type="Gene3D" id="3.90.25.10">
    <property type="entry name" value="UDP-galactose 4-epimerase, domain 1"/>
    <property type="match status" value="1"/>
</dbReference>
<dbReference type="SUPFAM" id="SSF51735">
    <property type="entry name" value="NAD(P)-binding Rossmann-fold domains"/>
    <property type="match status" value="1"/>
</dbReference>
<dbReference type="InterPro" id="IPR036291">
    <property type="entry name" value="NAD(P)-bd_dom_sf"/>
</dbReference>
<dbReference type="InterPro" id="IPR051164">
    <property type="entry name" value="NmrA-like_oxidored"/>
</dbReference>
<reference evidence="4 5" key="1">
    <citation type="journal article" date="2016" name="Genome Biol. Evol.">
        <title>Divergent and convergent evolution of fungal pathogenicity.</title>
        <authorList>
            <person name="Shang Y."/>
            <person name="Xiao G."/>
            <person name="Zheng P."/>
            <person name="Cen K."/>
            <person name="Zhan S."/>
            <person name="Wang C."/>
        </authorList>
    </citation>
    <scope>NUCLEOTIDE SEQUENCE [LARGE SCALE GENOMIC DNA]</scope>
    <source>
        <strain evidence="4 5">RCEF 2490</strain>
    </source>
</reference>
<evidence type="ECO:0000256" key="2">
    <source>
        <dbReference type="ARBA" id="ARBA00022857"/>
    </source>
</evidence>
<dbReference type="InterPro" id="IPR008030">
    <property type="entry name" value="NmrA-like"/>
</dbReference>
<dbReference type="PANTHER" id="PTHR42748:SF14">
    <property type="entry name" value="SNOAL-LIKE DOMAIN-CONTAINING PROTEIN"/>
    <property type="match status" value="1"/>
</dbReference>
<dbReference type="AlphaFoldDB" id="A0A167ZEM1"/>
<name>A0A167ZEM1_9HYPO</name>
<evidence type="ECO:0000313" key="5">
    <source>
        <dbReference type="Proteomes" id="UP000078544"/>
    </source>
</evidence>
<sequence>MAETKLNILVLGGAGAQNSFVVRGLAENPSFFITLLSRDTNSDECRSLAAIPNVAVAEGDCYDEDVLVSAFEGADACFVNTNGFAVGEKAEVYWGIRMYEIAYWAGVKHFVYSALPYVSKKSGFNPKYRVPFADGKGKVTEYLRSQPTDKMNWSILESGPYADLHLASTWAPDQDADGTYVFRIPIGLTGAMALVSLHDMGWYARYMFAHPAEVRGDVLSVGIEHADGKTIARAFTAVTGKSARFEPLDLRRVAQSWPQRKIGLAGSPGYEDPTLKDQAGHFVPWFTIWSESGGNHGLWTRDYERLDRIYPDRIRSVEQWMRFVGYTGQKRDEVLKTGLS</sequence>
<dbReference type="EMBL" id="AZGY01000015">
    <property type="protein sequence ID" value="KZZ92558.1"/>
    <property type="molecule type" value="Genomic_DNA"/>
</dbReference>
<keyword evidence="2" id="KW-0521">NADP</keyword>
<gene>
    <name evidence="4" type="ORF">AAL_06184</name>
</gene>
<dbReference type="Proteomes" id="UP000078544">
    <property type="component" value="Unassembled WGS sequence"/>
</dbReference>
<organism evidence="4 5">
    <name type="scientific">Moelleriella libera RCEF 2490</name>
    <dbReference type="NCBI Taxonomy" id="1081109"/>
    <lineage>
        <taxon>Eukaryota</taxon>
        <taxon>Fungi</taxon>
        <taxon>Dikarya</taxon>
        <taxon>Ascomycota</taxon>
        <taxon>Pezizomycotina</taxon>
        <taxon>Sordariomycetes</taxon>
        <taxon>Hypocreomycetidae</taxon>
        <taxon>Hypocreales</taxon>
        <taxon>Clavicipitaceae</taxon>
        <taxon>Moelleriella</taxon>
    </lineage>
</organism>
<proteinExistence type="inferred from homology"/>
<evidence type="ECO:0000256" key="1">
    <source>
        <dbReference type="ARBA" id="ARBA00006328"/>
    </source>
</evidence>
<accession>A0A167ZEM1</accession>
<evidence type="ECO:0000313" key="4">
    <source>
        <dbReference type="EMBL" id="KZZ92558.1"/>
    </source>
</evidence>
<comment type="caution">
    <text evidence="4">The sequence shown here is derived from an EMBL/GenBank/DDBJ whole genome shotgun (WGS) entry which is preliminary data.</text>
</comment>
<comment type="similarity">
    <text evidence="1">Belongs to the NmrA-type oxidoreductase family.</text>
</comment>
<dbReference type="STRING" id="1081109.A0A167ZEM1"/>
<protein>
    <submittedName>
        <fullName evidence="4">NAD(P)-binding domain protein</fullName>
    </submittedName>
</protein>
<feature type="domain" description="NmrA-like" evidence="3">
    <location>
        <begin position="6"/>
        <end position="249"/>
    </location>
</feature>
<dbReference type="OrthoDB" id="300709at2759"/>
<keyword evidence="5" id="KW-1185">Reference proteome</keyword>
<dbReference type="PANTHER" id="PTHR42748">
    <property type="entry name" value="NITROGEN METABOLITE REPRESSION PROTEIN NMRA FAMILY MEMBER"/>
    <property type="match status" value="1"/>
</dbReference>
<dbReference type="Gene3D" id="3.40.50.720">
    <property type="entry name" value="NAD(P)-binding Rossmann-like Domain"/>
    <property type="match status" value="1"/>
</dbReference>
<dbReference type="GO" id="GO:0005634">
    <property type="term" value="C:nucleus"/>
    <property type="evidence" value="ECO:0007669"/>
    <property type="project" value="TreeGrafter"/>
</dbReference>